<dbReference type="InterPro" id="IPR003599">
    <property type="entry name" value="Ig_sub"/>
</dbReference>
<evidence type="ECO:0000256" key="1">
    <source>
        <dbReference type="ARBA" id="ARBA00022729"/>
    </source>
</evidence>
<evidence type="ECO:0000256" key="4">
    <source>
        <dbReference type="SAM" id="Phobius"/>
    </source>
</evidence>
<reference evidence="6" key="1">
    <citation type="submission" date="2025-08" db="UniProtKB">
        <authorList>
            <consortium name="Ensembl"/>
        </authorList>
    </citation>
    <scope>IDENTIFICATION</scope>
</reference>
<keyword evidence="4" id="KW-1133">Transmembrane helix</keyword>
<dbReference type="GeneTree" id="ENSGT00940000164625"/>
<keyword evidence="7" id="KW-1185">Reference proteome</keyword>
<dbReference type="SUPFAM" id="SSF48726">
    <property type="entry name" value="Immunoglobulin"/>
    <property type="match status" value="2"/>
</dbReference>
<dbReference type="Pfam" id="PF07654">
    <property type="entry name" value="C1-set"/>
    <property type="match status" value="1"/>
</dbReference>
<dbReference type="InterPro" id="IPR007110">
    <property type="entry name" value="Ig-like_dom"/>
</dbReference>
<evidence type="ECO:0000259" key="5">
    <source>
        <dbReference type="PROSITE" id="PS50835"/>
    </source>
</evidence>
<keyword evidence="1" id="KW-0732">Signal</keyword>
<dbReference type="InterPro" id="IPR050413">
    <property type="entry name" value="TCR_beta_variable"/>
</dbReference>
<dbReference type="PROSITE" id="PS50835">
    <property type="entry name" value="IG_LIKE"/>
    <property type="match status" value="2"/>
</dbReference>
<feature type="domain" description="Ig-like" evidence="5">
    <location>
        <begin position="23"/>
        <end position="132"/>
    </location>
</feature>
<dbReference type="FunFam" id="2.60.40.10:FF:000283">
    <property type="entry name" value="Immunoglobulin kappa constant"/>
    <property type="match status" value="1"/>
</dbReference>
<dbReference type="SMART" id="SM00407">
    <property type="entry name" value="IGc1"/>
    <property type="match status" value="1"/>
</dbReference>
<dbReference type="PANTHER" id="PTHR23268">
    <property type="entry name" value="T-CELL RECEPTOR BETA CHAIN"/>
    <property type="match status" value="1"/>
</dbReference>
<evidence type="ECO:0000256" key="2">
    <source>
        <dbReference type="ARBA" id="ARBA00022859"/>
    </source>
</evidence>
<dbReference type="GO" id="GO:0005886">
    <property type="term" value="C:plasma membrane"/>
    <property type="evidence" value="ECO:0007669"/>
    <property type="project" value="TreeGrafter"/>
</dbReference>
<keyword evidence="3" id="KW-1015">Disulfide bond</keyword>
<evidence type="ECO:0000313" key="7">
    <source>
        <dbReference type="Proteomes" id="UP000694404"/>
    </source>
</evidence>
<name>A0A8C0IUD4_CHEAB</name>
<protein>
    <recommendedName>
        <fullName evidence="5">Ig-like domain-containing protein</fullName>
    </recommendedName>
</protein>
<sequence>HSWTSSWLWLWLCFFRTGSGLGVLISQFPRTLTQRPGETMKITCVQNETSYPYMYWYKQLQGEGPRLIAQSVDGFNATYEESYNKTKFPITRLNTEISSMSAVDLRTQDTANYFCAASEHTVQYFGDGTKLTVLEDGLNITSPKVAIFPPSKQEIKEKGKATLVCLVRDFYPDHVKLVWQVNDADREDGVRTDEFSTWDDTSKSYSLTSRLRISTQEWFNSKNSFRCAVKFHLDEVQYEVIRGGDGE</sequence>
<dbReference type="InterPro" id="IPR013783">
    <property type="entry name" value="Ig-like_fold"/>
</dbReference>
<organism evidence="6 7">
    <name type="scientific">Chelonoidis abingdonii</name>
    <name type="common">Abingdon island giant tortoise</name>
    <name type="synonym">Testudo abingdonii</name>
    <dbReference type="NCBI Taxonomy" id="106734"/>
    <lineage>
        <taxon>Eukaryota</taxon>
        <taxon>Metazoa</taxon>
        <taxon>Chordata</taxon>
        <taxon>Craniata</taxon>
        <taxon>Vertebrata</taxon>
        <taxon>Euteleostomi</taxon>
        <taxon>Archelosauria</taxon>
        <taxon>Testudinata</taxon>
        <taxon>Testudines</taxon>
        <taxon>Cryptodira</taxon>
        <taxon>Durocryptodira</taxon>
        <taxon>Testudinoidea</taxon>
        <taxon>Testudinidae</taxon>
        <taxon>Chelonoidis</taxon>
    </lineage>
</organism>
<dbReference type="GO" id="GO:0007166">
    <property type="term" value="P:cell surface receptor signaling pathway"/>
    <property type="evidence" value="ECO:0007669"/>
    <property type="project" value="TreeGrafter"/>
</dbReference>
<dbReference type="Gene3D" id="2.60.40.10">
    <property type="entry name" value="Immunoglobulins"/>
    <property type="match status" value="2"/>
</dbReference>
<accession>A0A8C0IUD4</accession>
<dbReference type="GO" id="GO:0002376">
    <property type="term" value="P:immune system process"/>
    <property type="evidence" value="ECO:0007669"/>
    <property type="project" value="UniProtKB-KW"/>
</dbReference>
<dbReference type="PANTHER" id="PTHR23268:SF117">
    <property type="entry name" value="T CELL RECEPTOR BETA VARIABLE 29-1"/>
    <property type="match status" value="1"/>
</dbReference>
<dbReference type="InterPro" id="IPR013106">
    <property type="entry name" value="Ig_V-set"/>
</dbReference>
<dbReference type="Pfam" id="PF07686">
    <property type="entry name" value="V-set"/>
    <property type="match status" value="1"/>
</dbReference>
<dbReference type="Proteomes" id="UP000694404">
    <property type="component" value="Unplaced"/>
</dbReference>
<keyword evidence="2" id="KW-0391">Immunity</keyword>
<dbReference type="InterPro" id="IPR003597">
    <property type="entry name" value="Ig_C1-set"/>
</dbReference>
<dbReference type="SMART" id="SM00406">
    <property type="entry name" value="IGv"/>
    <property type="match status" value="1"/>
</dbReference>
<reference evidence="6" key="2">
    <citation type="submission" date="2025-09" db="UniProtKB">
        <authorList>
            <consortium name="Ensembl"/>
        </authorList>
    </citation>
    <scope>IDENTIFICATION</scope>
</reference>
<dbReference type="OMA" id="CCATNEK"/>
<proteinExistence type="predicted"/>
<dbReference type="Ensembl" id="ENSCABT00000021918.1">
    <property type="protein sequence ID" value="ENSCABP00000020010.1"/>
    <property type="gene ID" value="ENSCABG00000014751.1"/>
</dbReference>
<dbReference type="InterPro" id="IPR036179">
    <property type="entry name" value="Ig-like_dom_sf"/>
</dbReference>
<feature type="domain" description="Ig-like" evidence="5">
    <location>
        <begin position="143"/>
        <end position="229"/>
    </location>
</feature>
<evidence type="ECO:0000256" key="3">
    <source>
        <dbReference type="ARBA" id="ARBA00023157"/>
    </source>
</evidence>
<feature type="transmembrane region" description="Helical" evidence="4">
    <location>
        <begin position="6"/>
        <end position="25"/>
    </location>
</feature>
<dbReference type="SMART" id="SM00409">
    <property type="entry name" value="IG"/>
    <property type="match status" value="2"/>
</dbReference>
<evidence type="ECO:0000313" key="6">
    <source>
        <dbReference type="Ensembl" id="ENSCABP00000020010.1"/>
    </source>
</evidence>
<keyword evidence="4" id="KW-0812">Transmembrane</keyword>
<keyword evidence="4" id="KW-0472">Membrane</keyword>
<dbReference type="AlphaFoldDB" id="A0A8C0IUD4"/>